<proteinExistence type="inferred from homology"/>
<evidence type="ECO:0000256" key="5">
    <source>
        <dbReference type="SAM" id="MobiDB-lite"/>
    </source>
</evidence>
<organism evidence="7 8">
    <name type="scientific">Ruminobacter amylophilus</name>
    <dbReference type="NCBI Taxonomy" id="867"/>
    <lineage>
        <taxon>Bacteria</taxon>
        <taxon>Pseudomonadati</taxon>
        <taxon>Pseudomonadota</taxon>
        <taxon>Gammaproteobacteria</taxon>
        <taxon>Aeromonadales</taxon>
        <taxon>Succinivibrionaceae</taxon>
        <taxon>Ruminobacter</taxon>
    </lineage>
</organism>
<dbReference type="InterPro" id="IPR042177">
    <property type="entry name" value="Cell/Rod_1"/>
</dbReference>
<dbReference type="InterPro" id="IPR007221">
    <property type="entry name" value="MreC"/>
</dbReference>
<dbReference type="GO" id="GO:0005886">
    <property type="term" value="C:plasma membrane"/>
    <property type="evidence" value="ECO:0007669"/>
    <property type="project" value="TreeGrafter"/>
</dbReference>
<evidence type="ECO:0000256" key="4">
    <source>
        <dbReference type="ARBA" id="ARBA00032089"/>
    </source>
</evidence>
<evidence type="ECO:0000256" key="2">
    <source>
        <dbReference type="ARBA" id="ARBA00013855"/>
    </source>
</evidence>
<evidence type="ECO:0000259" key="6">
    <source>
        <dbReference type="Pfam" id="PF04085"/>
    </source>
</evidence>
<feature type="region of interest" description="Disordered" evidence="5">
    <location>
        <begin position="287"/>
        <end position="338"/>
    </location>
</feature>
<dbReference type="GO" id="GO:0008360">
    <property type="term" value="P:regulation of cell shape"/>
    <property type="evidence" value="ECO:0007669"/>
    <property type="project" value="UniProtKB-KW"/>
</dbReference>
<comment type="similarity">
    <text evidence="1">Belongs to the MreC family.</text>
</comment>
<dbReference type="InterPro" id="IPR055342">
    <property type="entry name" value="MreC_beta-barrel_core"/>
</dbReference>
<dbReference type="PANTHER" id="PTHR34138">
    <property type="entry name" value="CELL SHAPE-DETERMINING PROTEIN MREC"/>
    <property type="match status" value="1"/>
</dbReference>
<protein>
    <recommendedName>
        <fullName evidence="2">Cell shape-determining protein MreC</fullName>
    </recommendedName>
    <alternativeName>
        <fullName evidence="4">Cell shape protein MreC</fullName>
    </alternativeName>
</protein>
<dbReference type="RefSeq" id="WP_051621688.1">
    <property type="nucleotide sequence ID" value="NZ_FOXF01000005.1"/>
</dbReference>
<dbReference type="Gene3D" id="2.40.10.340">
    <property type="entry name" value="Rod shape-determining protein MreC, domain 1"/>
    <property type="match status" value="1"/>
</dbReference>
<dbReference type="EMBL" id="FOXF01000005">
    <property type="protein sequence ID" value="SFP13173.1"/>
    <property type="molecule type" value="Genomic_DNA"/>
</dbReference>
<feature type="domain" description="Rod shape-determining protein MreC beta-barrel core" evidence="6">
    <location>
        <begin position="121"/>
        <end position="268"/>
    </location>
</feature>
<feature type="compositionally biased region" description="Polar residues" evidence="5">
    <location>
        <begin position="318"/>
        <end position="338"/>
    </location>
</feature>
<dbReference type="Proteomes" id="UP000243745">
    <property type="component" value="Unassembled WGS sequence"/>
</dbReference>
<dbReference type="Gene3D" id="2.40.10.350">
    <property type="entry name" value="Rod shape-determining protein MreC, domain 2"/>
    <property type="match status" value="1"/>
</dbReference>
<sequence>MQNRLGMSANIRFSLVGMLSLVLILLDSRFNLFKDVRYHIESYLTPVYYIADAPVSLVSSANERLRSYQEIADENRLLKYQLSEIRVELLRYDSVIHDNEELRRLNNSPIKESFRRMGAEVMRVDTNPFSLTVMINRGAKDGAYEGQPVINEQGIVGQIISVANSTSRVLLISDQNHSIPVVVMRNGIRAIATGTGIVNELNVVNMPRNVDIQVGDLLISSGLGGIFPSGYPVARVTNFDRKEGLQFAEIKAQPLATLDRLKYMLLLWLPDSEQETIEEIKAVSSNTEETMQNVKEKTIQKSIPTQNDKSLVVDKSSKNSGNTKTDNKVKSTGGSNDH</sequence>
<dbReference type="Pfam" id="PF04085">
    <property type="entry name" value="MreC"/>
    <property type="match status" value="1"/>
</dbReference>
<keyword evidence="8" id="KW-1185">Reference proteome</keyword>
<reference evidence="7 8" key="1">
    <citation type="submission" date="2016-10" db="EMBL/GenBank/DDBJ databases">
        <authorList>
            <person name="Varghese N."/>
            <person name="Submissions S."/>
        </authorList>
    </citation>
    <scope>NUCLEOTIDE SEQUENCE [LARGE SCALE GENOMIC DNA]</scope>
    <source>
        <strain evidence="7 8">DSM 1361</strain>
    </source>
</reference>
<keyword evidence="3" id="KW-0133">Cell shape</keyword>
<evidence type="ECO:0000313" key="7">
    <source>
        <dbReference type="EMBL" id="SFP13173.1"/>
    </source>
</evidence>
<dbReference type="PANTHER" id="PTHR34138:SF1">
    <property type="entry name" value="CELL SHAPE-DETERMINING PROTEIN MREC"/>
    <property type="match status" value="1"/>
</dbReference>
<evidence type="ECO:0000256" key="3">
    <source>
        <dbReference type="ARBA" id="ARBA00022960"/>
    </source>
</evidence>
<evidence type="ECO:0000256" key="1">
    <source>
        <dbReference type="ARBA" id="ARBA00009369"/>
    </source>
</evidence>
<gene>
    <name evidence="7" type="ORF">SAMN02910344_00523</name>
</gene>
<evidence type="ECO:0000313" key="8">
    <source>
        <dbReference type="Proteomes" id="UP000243745"/>
    </source>
</evidence>
<name>A0A662ZF81_9GAMM</name>
<dbReference type="AlphaFoldDB" id="A0A662ZF81"/>
<dbReference type="InterPro" id="IPR042175">
    <property type="entry name" value="Cell/Rod_MreC_2"/>
</dbReference>
<feature type="compositionally biased region" description="Polar residues" evidence="5">
    <location>
        <begin position="300"/>
        <end position="309"/>
    </location>
</feature>
<dbReference type="NCBIfam" id="TIGR00219">
    <property type="entry name" value="mreC"/>
    <property type="match status" value="1"/>
</dbReference>
<accession>A0A662ZF81</accession>